<keyword evidence="8" id="KW-0675">Receptor</keyword>
<dbReference type="EMBL" id="CAQQ02016634">
    <property type="status" value="NOT_ANNOTATED_CDS"/>
    <property type="molecule type" value="Genomic_DNA"/>
</dbReference>
<proteinExistence type="inferred from homology"/>
<dbReference type="AlphaFoldDB" id="T1GQT8"/>
<dbReference type="GO" id="GO:0005886">
    <property type="term" value="C:plasma membrane"/>
    <property type="evidence" value="ECO:0007669"/>
    <property type="project" value="UniProtKB-SubCell"/>
</dbReference>
<feature type="transmembrane region" description="Helical" evidence="10">
    <location>
        <begin position="135"/>
        <end position="164"/>
    </location>
</feature>
<dbReference type="GO" id="GO:0004993">
    <property type="term" value="F:G protein-coupled serotonin receptor activity"/>
    <property type="evidence" value="ECO:0007669"/>
    <property type="project" value="TreeGrafter"/>
</dbReference>
<evidence type="ECO:0000256" key="8">
    <source>
        <dbReference type="ARBA" id="ARBA00023170"/>
    </source>
</evidence>
<dbReference type="GO" id="GO:0045202">
    <property type="term" value="C:synapse"/>
    <property type="evidence" value="ECO:0007669"/>
    <property type="project" value="GOC"/>
</dbReference>
<evidence type="ECO:0000256" key="10">
    <source>
        <dbReference type="SAM" id="Phobius"/>
    </source>
</evidence>
<dbReference type="InterPro" id="IPR000276">
    <property type="entry name" value="GPCR_Rhodpsn"/>
</dbReference>
<keyword evidence="4 10" id="KW-0812">Transmembrane</keyword>
<dbReference type="PANTHER" id="PTHR24247:SF228">
    <property type="entry name" value="5-HYDROXYTRYPTAMINE (SEROTONIN) RECEPTOR 2A, ISOFORM B"/>
    <property type="match status" value="1"/>
</dbReference>
<dbReference type="EMBL" id="CAQQ02016637">
    <property type="status" value="NOT_ANNOTATED_CDS"/>
    <property type="molecule type" value="Genomic_DNA"/>
</dbReference>
<keyword evidence="9" id="KW-0807">Transducer</keyword>
<name>T1GQT8_MEGSC</name>
<evidence type="ECO:0000256" key="1">
    <source>
        <dbReference type="ARBA" id="ARBA00004651"/>
    </source>
</evidence>
<sequence length="263" mass="28912">MKESPFFVTSYTYDCTSYLIATFIQNLVLILDEFNLVLEYPASTSTSTTTTNPLRKQLVCSSLPPSTLLTGGNLLDNQTNCELTTSSNEVFNWPSSNDIFGNPDYSLSSLSSLIYNMSTNATNSSDLQLDTKGDYILLTYVQLTLVIAFILFGSIGNLLVCLAIGLDKKLHNVTNMFLFSLAIADLLVSLFVMPMGAIPAFWGSWPLGHIMCNVYTTCDVLACSASILHMLFISIGRYLGIKNPIEYRQGSSKRIVAIKIAIV</sequence>
<evidence type="ECO:0000313" key="13">
    <source>
        <dbReference type="Proteomes" id="UP000015102"/>
    </source>
</evidence>
<evidence type="ECO:0000259" key="11">
    <source>
        <dbReference type="PROSITE" id="PS50262"/>
    </source>
</evidence>
<evidence type="ECO:0000256" key="5">
    <source>
        <dbReference type="ARBA" id="ARBA00022989"/>
    </source>
</evidence>
<dbReference type="GO" id="GO:0051378">
    <property type="term" value="F:serotonin binding"/>
    <property type="evidence" value="ECO:0007669"/>
    <property type="project" value="TreeGrafter"/>
</dbReference>
<evidence type="ECO:0000313" key="12">
    <source>
        <dbReference type="EnsemblMetazoa" id="MESCA006003-PA"/>
    </source>
</evidence>
<dbReference type="GO" id="GO:0007210">
    <property type="term" value="P:serotonin receptor signaling pathway"/>
    <property type="evidence" value="ECO:0007669"/>
    <property type="project" value="TreeGrafter"/>
</dbReference>
<keyword evidence="5 10" id="KW-1133">Transmembrane helix</keyword>
<keyword evidence="7 10" id="KW-0472">Membrane</keyword>
<comment type="subcellular location">
    <subcellularLocation>
        <location evidence="1">Cell membrane</location>
        <topology evidence="1">Multi-pass membrane protein</topology>
    </subcellularLocation>
</comment>
<feature type="domain" description="G-protein coupled receptors family 1 profile" evidence="11">
    <location>
        <begin position="156"/>
        <end position="263"/>
    </location>
</feature>
<evidence type="ECO:0000256" key="3">
    <source>
        <dbReference type="ARBA" id="ARBA00022475"/>
    </source>
</evidence>
<dbReference type="EMBL" id="CAQQ02016636">
    <property type="status" value="NOT_ANNOTATED_CDS"/>
    <property type="molecule type" value="Genomic_DNA"/>
</dbReference>
<feature type="transmembrane region" description="Helical" evidence="10">
    <location>
        <begin position="214"/>
        <end position="239"/>
    </location>
</feature>
<dbReference type="EMBL" id="CAQQ02016633">
    <property type="status" value="NOT_ANNOTATED_CDS"/>
    <property type="molecule type" value="Genomic_DNA"/>
</dbReference>
<keyword evidence="6" id="KW-0297">G-protein coupled receptor</keyword>
<dbReference type="GO" id="GO:0007187">
    <property type="term" value="P:G protein-coupled receptor signaling pathway, coupled to cyclic nucleotide second messenger"/>
    <property type="evidence" value="ECO:0007669"/>
    <property type="project" value="TreeGrafter"/>
</dbReference>
<dbReference type="EMBL" id="CAQQ02016635">
    <property type="status" value="NOT_ANNOTATED_CDS"/>
    <property type="molecule type" value="Genomic_DNA"/>
</dbReference>
<dbReference type="GO" id="GO:0007268">
    <property type="term" value="P:chemical synaptic transmission"/>
    <property type="evidence" value="ECO:0007669"/>
    <property type="project" value="TreeGrafter"/>
</dbReference>
<evidence type="ECO:0000256" key="6">
    <source>
        <dbReference type="ARBA" id="ARBA00023040"/>
    </source>
</evidence>
<evidence type="ECO:0000256" key="9">
    <source>
        <dbReference type="ARBA" id="ARBA00023224"/>
    </source>
</evidence>
<keyword evidence="13" id="KW-1185">Reference proteome</keyword>
<dbReference type="Gene3D" id="1.20.1070.10">
    <property type="entry name" value="Rhodopsin 7-helix transmembrane proteins"/>
    <property type="match status" value="1"/>
</dbReference>
<feature type="transmembrane region" description="Helical" evidence="10">
    <location>
        <begin position="176"/>
        <end position="202"/>
    </location>
</feature>
<dbReference type="EnsemblMetazoa" id="MESCA006003-RA">
    <property type="protein sequence ID" value="MESCA006003-PA"/>
    <property type="gene ID" value="MESCA006003"/>
</dbReference>
<evidence type="ECO:0000256" key="4">
    <source>
        <dbReference type="ARBA" id="ARBA00022692"/>
    </source>
</evidence>
<dbReference type="InterPro" id="IPR017452">
    <property type="entry name" value="GPCR_Rhodpsn_7TM"/>
</dbReference>
<dbReference type="Proteomes" id="UP000015102">
    <property type="component" value="Unassembled WGS sequence"/>
</dbReference>
<dbReference type="STRING" id="36166.T1GQT8"/>
<dbReference type="Pfam" id="PF00001">
    <property type="entry name" value="7tm_1"/>
    <property type="match status" value="1"/>
</dbReference>
<reference evidence="13" key="1">
    <citation type="submission" date="2013-02" db="EMBL/GenBank/DDBJ databases">
        <authorList>
            <person name="Hughes D."/>
        </authorList>
    </citation>
    <scope>NUCLEOTIDE SEQUENCE</scope>
    <source>
        <strain>Durham</strain>
        <strain evidence="13">NC isolate 2 -- Noor lab</strain>
    </source>
</reference>
<dbReference type="EMBL" id="CAQQ02016638">
    <property type="status" value="NOT_ANNOTATED_CDS"/>
    <property type="molecule type" value="Genomic_DNA"/>
</dbReference>
<dbReference type="PRINTS" id="PR00237">
    <property type="entry name" value="GPCRRHODOPSN"/>
</dbReference>
<comment type="similarity">
    <text evidence="2">Belongs to the G-protein coupled receptor 1 family.</text>
</comment>
<dbReference type="SUPFAM" id="SSF81321">
    <property type="entry name" value="Family A G protein-coupled receptor-like"/>
    <property type="match status" value="1"/>
</dbReference>
<dbReference type="PROSITE" id="PS50262">
    <property type="entry name" value="G_PROTEIN_RECEP_F1_2"/>
    <property type="match status" value="1"/>
</dbReference>
<dbReference type="OMA" id="HMLFISI"/>
<dbReference type="GO" id="GO:0030594">
    <property type="term" value="F:neurotransmitter receptor activity"/>
    <property type="evidence" value="ECO:0007669"/>
    <property type="project" value="TreeGrafter"/>
</dbReference>
<evidence type="ECO:0000256" key="7">
    <source>
        <dbReference type="ARBA" id="ARBA00023136"/>
    </source>
</evidence>
<dbReference type="PANTHER" id="PTHR24247">
    <property type="entry name" value="5-HYDROXYTRYPTAMINE RECEPTOR"/>
    <property type="match status" value="1"/>
</dbReference>
<accession>T1GQT8</accession>
<dbReference type="HOGENOM" id="CLU_1059945_0_0_1"/>
<dbReference type="GO" id="GO:0030425">
    <property type="term" value="C:dendrite"/>
    <property type="evidence" value="ECO:0007669"/>
    <property type="project" value="TreeGrafter"/>
</dbReference>
<reference evidence="12" key="2">
    <citation type="submission" date="2015-06" db="UniProtKB">
        <authorList>
            <consortium name="EnsemblMetazoa"/>
        </authorList>
    </citation>
    <scope>IDENTIFICATION</scope>
</reference>
<keyword evidence="3" id="KW-1003">Cell membrane</keyword>
<organism evidence="12 13">
    <name type="scientific">Megaselia scalaris</name>
    <name type="common">Humpbacked fly</name>
    <name type="synonym">Phora scalaris</name>
    <dbReference type="NCBI Taxonomy" id="36166"/>
    <lineage>
        <taxon>Eukaryota</taxon>
        <taxon>Metazoa</taxon>
        <taxon>Ecdysozoa</taxon>
        <taxon>Arthropoda</taxon>
        <taxon>Hexapoda</taxon>
        <taxon>Insecta</taxon>
        <taxon>Pterygota</taxon>
        <taxon>Neoptera</taxon>
        <taxon>Endopterygota</taxon>
        <taxon>Diptera</taxon>
        <taxon>Brachycera</taxon>
        <taxon>Muscomorpha</taxon>
        <taxon>Platypezoidea</taxon>
        <taxon>Phoridae</taxon>
        <taxon>Megaseliini</taxon>
        <taxon>Megaselia</taxon>
    </lineage>
</organism>
<protein>
    <recommendedName>
        <fullName evidence="11">G-protein coupled receptors family 1 profile domain-containing protein</fullName>
    </recommendedName>
</protein>
<evidence type="ECO:0000256" key="2">
    <source>
        <dbReference type="ARBA" id="ARBA00010663"/>
    </source>
</evidence>